<comment type="caution">
    <text evidence="1">The sequence shown here is derived from an EMBL/GenBank/DDBJ whole genome shotgun (WGS) entry which is preliminary data.</text>
</comment>
<evidence type="ECO:0000313" key="1">
    <source>
        <dbReference type="EMBL" id="KAK4132365.1"/>
    </source>
</evidence>
<name>A0AAN6ZAY9_9PEZI</name>
<reference evidence="1" key="2">
    <citation type="submission" date="2023-05" db="EMBL/GenBank/DDBJ databases">
        <authorList>
            <consortium name="Lawrence Berkeley National Laboratory"/>
            <person name="Steindorff A."/>
            <person name="Hensen N."/>
            <person name="Bonometti L."/>
            <person name="Westerberg I."/>
            <person name="Brannstrom I.O."/>
            <person name="Guillou S."/>
            <person name="Cros-Aarteil S."/>
            <person name="Calhoun S."/>
            <person name="Haridas S."/>
            <person name="Kuo A."/>
            <person name="Mondo S."/>
            <person name="Pangilinan J."/>
            <person name="Riley R."/>
            <person name="Labutti K."/>
            <person name="Andreopoulos B."/>
            <person name="Lipzen A."/>
            <person name="Chen C."/>
            <person name="Yanf M."/>
            <person name="Daum C."/>
            <person name="Ng V."/>
            <person name="Clum A."/>
            <person name="Ohm R."/>
            <person name="Martin F."/>
            <person name="Silar P."/>
            <person name="Natvig D."/>
            <person name="Lalanne C."/>
            <person name="Gautier V."/>
            <person name="Ament-Velasquez S.L."/>
            <person name="Kruys A."/>
            <person name="Hutchinson M.I."/>
            <person name="Powell A.J."/>
            <person name="Barry K."/>
            <person name="Miller A.N."/>
            <person name="Grigoriev I.V."/>
            <person name="Debuchy R."/>
            <person name="Gladieux P."/>
            <person name="Thoren M.H."/>
            <person name="Johannesson H."/>
        </authorList>
    </citation>
    <scope>NUCLEOTIDE SEQUENCE</scope>
    <source>
        <strain evidence="1">CBS 123565</strain>
    </source>
</reference>
<reference evidence="1" key="1">
    <citation type="journal article" date="2023" name="Mol. Phylogenet. Evol.">
        <title>Genome-scale phylogeny and comparative genomics of the fungal order Sordariales.</title>
        <authorList>
            <person name="Hensen N."/>
            <person name="Bonometti L."/>
            <person name="Westerberg I."/>
            <person name="Brannstrom I.O."/>
            <person name="Guillou S."/>
            <person name="Cros-Aarteil S."/>
            <person name="Calhoun S."/>
            <person name="Haridas S."/>
            <person name="Kuo A."/>
            <person name="Mondo S."/>
            <person name="Pangilinan J."/>
            <person name="Riley R."/>
            <person name="LaButti K."/>
            <person name="Andreopoulos B."/>
            <person name="Lipzen A."/>
            <person name="Chen C."/>
            <person name="Yan M."/>
            <person name="Daum C."/>
            <person name="Ng V."/>
            <person name="Clum A."/>
            <person name="Steindorff A."/>
            <person name="Ohm R.A."/>
            <person name="Martin F."/>
            <person name="Silar P."/>
            <person name="Natvig D.O."/>
            <person name="Lalanne C."/>
            <person name="Gautier V."/>
            <person name="Ament-Velasquez S.L."/>
            <person name="Kruys A."/>
            <person name="Hutchinson M.I."/>
            <person name="Powell A.J."/>
            <person name="Barry K."/>
            <person name="Miller A.N."/>
            <person name="Grigoriev I.V."/>
            <person name="Debuchy R."/>
            <person name="Gladieux P."/>
            <person name="Hiltunen Thoren M."/>
            <person name="Johannesson H."/>
        </authorList>
    </citation>
    <scope>NUCLEOTIDE SEQUENCE</scope>
    <source>
        <strain evidence="1">CBS 123565</strain>
    </source>
</reference>
<accession>A0AAN6ZAY9</accession>
<organism evidence="1 2">
    <name type="scientific">Trichocladium antarcticum</name>
    <dbReference type="NCBI Taxonomy" id="1450529"/>
    <lineage>
        <taxon>Eukaryota</taxon>
        <taxon>Fungi</taxon>
        <taxon>Dikarya</taxon>
        <taxon>Ascomycota</taxon>
        <taxon>Pezizomycotina</taxon>
        <taxon>Sordariomycetes</taxon>
        <taxon>Sordariomycetidae</taxon>
        <taxon>Sordariales</taxon>
        <taxon>Chaetomiaceae</taxon>
        <taxon>Trichocladium</taxon>
    </lineage>
</organism>
<proteinExistence type="predicted"/>
<keyword evidence="2" id="KW-1185">Reference proteome</keyword>
<dbReference type="AlphaFoldDB" id="A0AAN6ZAY9"/>
<dbReference type="EMBL" id="MU853418">
    <property type="protein sequence ID" value="KAK4132365.1"/>
    <property type="molecule type" value="Genomic_DNA"/>
</dbReference>
<protein>
    <submittedName>
        <fullName evidence="1">Uncharacterized protein</fullName>
    </submittedName>
</protein>
<dbReference type="Proteomes" id="UP001304895">
    <property type="component" value="Unassembled WGS sequence"/>
</dbReference>
<gene>
    <name evidence="1" type="ORF">BT67DRAFT_86959</name>
</gene>
<sequence>MRANATTLAPAVFVSPLYFQTSHTSVCQLFFCVSWAFYPRAVISAMRIGRSVSCHIRKITRLLHVVGSAVWEERGALSFLASASASASTSISSVLLLCSGQNSVSQPACRRPATVLSTYGQPQLVAVTMLKRPASGTGMVGRLEHGVDTSVGLSGLGSLAARDPPVTAQGIRSRGSALPDSIRIDLHTFFPVCLPFLLVRSF</sequence>
<evidence type="ECO:0000313" key="2">
    <source>
        <dbReference type="Proteomes" id="UP001304895"/>
    </source>
</evidence>